<dbReference type="Gene3D" id="3.30.930.10">
    <property type="entry name" value="Bira Bifunctional Protein, Domain 2"/>
    <property type="match status" value="1"/>
</dbReference>
<comment type="similarity">
    <text evidence="5">Belongs to the biotin--protein ligase family.</text>
</comment>
<dbReference type="Pfam" id="PF02237">
    <property type="entry name" value="BPL_C"/>
    <property type="match status" value="1"/>
</dbReference>
<dbReference type="GO" id="GO:0009249">
    <property type="term" value="P:protein lipoylation"/>
    <property type="evidence" value="ECO:0007669"/>
    <property type="project" value="UniProtKB-ARBA"/>
</dbReference>
<dbReference type="SUPFAM" id="SSF50037">
    <property type="entry name" value="C-terminal domain of transcriptional repressors"/>
    <property type="match status" value="1"/>
</dbReference>
<dbReference type="PROSITE" id="PS51733">
    <property type="entry name" value="BPL_LPL_CATALYTIC"/>
    <property type="match status" value="1"/>
</dbReference>
<dbReference type="SUPFAM" id="SSF46785">
    <property type="entry name" value="Winged helix' DNA-binding domain"/>
    <property type="match status" value="1"/>
</dbReference>
<dbReference type="InterPro" id="IPR004143">
    <property type="entry name" value="BPL_LPL_catalytic"/>
</dbReference>
<evidence type="ECO:0000256" key="2">
    <source>
        <dbReference type="ARBA" id="ARBA00022741"/>
    </source>
</evidence>
<dbReference type="AlphaFoldDB" id="S0FN05"/>
<dbReference type="Gene3D" id="2.30.30.100">
    <property type="match status" value="1"/>
</dbReference>
<dbReference type="InterPro" id="IPR036388">
    <property type="entry name" value="WH-like_DNA-bd_sf"/>
</dbReference>
<evidence type="ECO:0000256" key="3">
    <source>
        <dbReference type="ARBA" id="ARBA00022840"/>
    </source>
</evidence>
<keyword evidence="5" id="KW-0805">Transcription regulation</keyword>
<keyword evidence="5" id="KW-0678">Repressor</keyword>
<dbReference type="CDD" id="cd00090">
    <property type="entry name" value="HTH_ARSR"/>
    <property type="match status" value="1"/>
</dbReference>
<dbReference type="PANTHER" id="PTHR12835:SF5">
    <property type="entry name" value="BIOTIN--PROTEIN LIGASE"/>
    <property type="match status" value="1"/>
</dbReference>
<dbReference type="EMBL" id="AORV01000017">
    <property type="protein sequence ID" value="EMS73620.1"/>
    <property type="molecule type" value="Genomic_DNA"/>
</dbReference>
<dbReference type="STRING" id="1195236.CTER_0415"/>
<feature type="binding site" evidence="5">
    <location>
        <position position="188"/>
    </location>
    <ligand>
        <name>biotin</name>
        <dbReference type="ChEBI" id="CHEBI:57586"/>
    </ligand>
</feature>
<dbReference type="InterPro" id="IPR004408">
    <property type="entry name" value="Biotin_CoA_COase_ligase"/>
</dbReference>
<reference evidence="7 8" key="1">
    <citation type="journal article" date="2013" name="Genome Announc.">
        <title>Draft Genome Sequence of the Cellulolytic, Mesophilic, Anaerobic Bacterium Clostridium termitidis Strain CT1112 (DSM 5398).</title>
        <authorList>
            <person name="Lal S."/>
            <person name="Ramachandran U."/>
            <person name="Zhang X."/>
            <person name="Munir R."/>
            <person name="Sparling R."/>
            <person name="Levin D.B."/>
        </authorList>
    </citation>
    <scope>NUCLEOTIDE SEQUENCE [LARGE SCALE GENOMIC DNA]</scope>
    <source>
        <strain evidence="7 8">CT1112</strain>
    </source>
</reference>
<dbReference type="InterPro" id="IPR003142">
    <property type="entry name" value="BPL_C"/>
</dbReference>
<keyword evidence="5" id="KW-0238">DNA-binding</keyword>
<dbReference type="NCBIfam" id="TIGR00121">
    <property type="entry name" value="birA_ligase"/>
    <property type="match status" value="1"/>
</dbReference>
<dbReference type="eggNOG" id="COG1654">
    <property type="taxonomic scope" value="Bacteria"/>
</dbReference>
<evidence type="ECO:0000256" key="1">
    <source>
        <dbReference type="ARBA" id="ARBA00022598"/>
    </source>
</evidence>
<evidence type="ECO:0000313" key="8">
    <source>
        <dbReference type="Proteomes" id="UP000014155"/>
    </source>
</evidence>
<keyword evidence="4 5" id="KW-0092">Biotin</keyword>
<keyword evidence="2 5" id="KW-0547">Nucleotide-binding</keyword>
<dbReference type="HAMAP" id="MF_00978">
    <property type="entry name" value="Bifunct_BirA"/>
    <property type="match status" value="1"/>
</dbReference>
<comment type="catalytic activity">
    <reaction evidence="5">
        <text>biotin + L-lysyl-[protein] + ATP = N(6)-biotinyl-L-lysyl-[protein] + AMP + diphosphate + H(+)</text>
        <dbReference type="Rhea" id="RHEA:11756"/>
        <dbReference type="Rhea" id="RHEA-COMP:9752"/>
        <dbReference type="Rhea" id="RHEA-COMP:10505"/>
        <dbReference type="ChEBI" id="CHEBI:15378"/>
        <dbReference type="ChEBI" id="CHEBI:29969"/>
        <dbReference type="ChEBI" id="CHEBI:30616"/>
        <dbReference type="ChEBI" id="CHEBI:33019"/>
        <dbReference type="ChEBI" id="CHEBI:57586"/>
        <dbReference type="ChEBI" id="CHEBI:83144"/>
        <dbReference type="ChEBI" id="CHEBI:456215"/>
        <dbReference type="EC" id="6.3.4.15"/>
    </reaction>
</comment>
<keyword evidence="1 5" id="KW-0436">Ligase</keyword>
<protein>
    <recommendedName>
        <fullName evidence="5">Bifunctional ligase/repressor BirA</fullName>
    </recommendedName>
    <alternativeName>
        <fullName evidence="5">Biotin--[acetyl-CoA-carboxylase] ligase</fullName>
        <ecNumber evidence="5">6.3.4.15</ecNumber>
    </alternativeName>
    <alternativeName>
        <fullName evidence="5">Biotin--protein ligase</fullName>
    </alternativeName>
    <alternativeName>
        <fullName evidence="5">Biotin-[acetyl-CoA carboxylase] synthetase</fullName>
    </alternativeName>
</protein>
<dbReference type="GO" id="GO:0004077">
    <property type="term" value="F:biotin--[biotin carboxyl-carrier protein] ligase activity"/>
    <property type="evidence" value="ECO:0007669"/>
    <property type="project" value="UniProtKB-UniRule"/>
</dbReference>
<dbReference type="CDD" id="cd16442">
    <property type="entry name" value="BPL"/>
    <property type="match status" value="1"/>
</dbReference>
<accession>S0FN05</accession>
<dbReference type="GO" id="GO:0016740">
    <property type="term" value="F:transferase activity"/>
    <property type="evidence" value="ECO:0007669"/>
    <property type="project" value="UniProtKB-ARBA"/>
</dbReference>
<comment type="caution">
    <text evidence="7">The sequence shown here is derived from an EMBL/GenBank/DDBJ whole genome shotgun (WGS) entry which is preliminary data.</text>
</comment>
<dbReference type="GO" id="GO:0005524">
    <property type="term" value="F:ATP binding"/>
    <property type="evidence" value="ECO:0007669"/>
    <property type="project" value="UniProtKB-UniRule"/>
</dbReference>
<comment type="function">
    <text evidence="5">Acts both as a biotin--[acetyl-CoA-carboxylase] ligase and a repressor.</text>
</comment>
<feature type="binding site" evidence="5">
    <location>
        <begin position="93"/>
        <end position="95"/>
    </location>
    <ligand>
        <name>biotin</name>
        <dbReference type="ChEBI" id="CHEBI:57586"/>
    </ligand>
</feature>
<dbReference type="Gene3D" id="1.10.10.10">
    <property type="entry name" value="Winged helix-like DNA-binding domain superfamily/Winged helix DNA-binding domain"/>
    <property type="match status" value="1"/>
</dbReference>
<dbReference type="GO" id="GO:0003677">
    <property type="term" value="F:DNA binding"/>
    <property type="evidence" value="ECO:0007669"/>
    <property type="project" value="UniProtKB-UniRule"/>
</dbReference>
<evidence type="ECO:0000256" key="5">
    <source>
        <dbReference type="HAMAP-Rule" id="MF_00978"/>
    </source>
</evidence>
<dbReference type="GO" id="GO:0006355">
    <property type="term" value="P:regulation of DNA-templated transcription"/>
    <property type="evidence" value="ECO:0007669"/>
    <property type="project" value="UniProtKB-UniRule"/>
</dbReference>
<dbReference type="SUPFAM" id="SSF55681">
    <property type="entry name" value="Class II aaRS and biotin synthetases"/>
    <property type="match status" value="1"/>
</dbReference>
<dbReference type="InterPro" id="IPR008988">
    <property type="entry name" value="Transcriptional_repressor_C"/>
</dbReference>
<name>S0FN05_RUMCE</name>
<evidence type="ECO:0000259" key="6">
    <source>
        <dbReference type="PROSITE" id="PS51733"/>
    </source>
</evidence>
<dbReference type="InterPro" id="IPR030855">
    <property type="entry name" value="Bifunct_BirA"/>
</dbReference>
<feature type="binding site" evidence="5">
    <location>
        <position position="117"/>
    </location>
    <ligand>
        <name>biotin</name>
        <dbReference type="ChEBI" id="CHEBI:57586"/>
    </ligand>
</feature>
<dbReference type="InterPro" id="IPR045864">
    <property type="entry name" value="aa-tRNA-synth_II/BPL/LPL"/>
</dbReference>
<feature type="DNA-binding region" description="H-T-H motif" evidence="5">
    <location>
        <begin position="23"/>
        <end position="42"/>
    </location>
</feature>
<dbReference type="EC" id="6.3.4.15" evidence="5"/>
<organism evidence="7 8">
    <name type="scientific">Ruminiclostridium cellobioparum subsp. termitidis CT1112</name>
    <dbReference type="NCBI Taxonomy" id="1195236"/>
    <lineage>
        <taxon>Bacteria</taxon>
        <taxon>Bacillati</taxon>
        <taxon>Bacillota</taxon>
        <taxon>Clostridia</taxon>
        <taxon>Eubacteriales</taxon>
        <taxon>Oscillospiraceae</taxon>
        <taxon>Ruminiclostridium</taxon>
    </lineage>
</organism>
<feature type="binding site" evidence="5">
    <location>
        <begin position="121"/>
        <end position="123"/>
    </location>
    <ligand>
        <name>biotin</name>
        <dbReference type="ChEBI" id="CHEBI:57586"/>
    </ligand>
</feature>
<sequence>MVTSNLKNLILHRLKEKREYVSGEELSNSLGVSRTAVWKHINELRKEGYNIESSSRKGYRLIELPDILDERELYVPEGQHIGRELIHFDEIDSTNNHAKKIANDGCPHGTVVVAERQTLGRGRVGRLWQSDNNQGLWFSIVLRPDLEPEQVQIITLAASVAVVEGIFRDLGINCGIKWPNDIILGNSKLCGILTELSAEPGHVNYVVVGIGINVNQSFSEFDADIQDKATSLQIHAGKKISRVKLLAGILTCFEEMYNKVLEKNTKDIIDRWNKYSVTLDREVKIVSRDMEYIATAQSVAPDGKLVVKCKDGTVREISAGEVQVRGLLGYV</sequence>
<dbReference type="eggNOG" id="COG0340">
    <property type="taxonomic scope" value="Bacteria"/>
</dbReference>
<keyword evidence="8" id="KW-1185">Reference proteome</keyword>
<dbReference type="PATRIC" id="fig|1195236.3.peg.724"/>
<evidence type="ECO:0000313" key="7">
    <source>
        <dbReference type="EMBL" id="EMS73620.1"/>
    </source>
</evidence>
<dbReference type="Pfam" id="PF08279">
    <property type="entry name" value="HTH_11"/>
    <property type="match status" value="1"/>
</dbReference>
<keyword evidence="3 5" id="KW-0067">ATP-binding</keyword>
<dbReference type="PANTHER" id="PTHR12835">
    <property type="entry name" value="BIOTIN PROTEIN LIGASE"/>
    <property type="match status" value="1"/>
</dbReference>
<dbReference type="InterPro" id="IPR013196">
    <property type="entry name" value="HTH_11"/>
</dbReference>
<dbReference type="Proteomes" id="UP000014155">
    <property type="component" value="Unassembled WGS sequence"/>
</dbReference>
<gene>
    <name evidence="5" type="primary">birA</name>
    <name evidence="7" type="ORF">CTER_0415</name>
</gene>
<proteinExistence type="inferred from homology"/>
<dbReference type="GO" id="GO:0005737">
    <property type="term" value="C:cytoplasm"/>
    <property type="evidence" value="ECO:0007669"/>
    <property type="project" value="TreeGrafter"/>
</dbReference>
<dbReference type="Pfam" id="PF03099">
    <property type="entry name" value="BPL_LplA_LipB"/>
    <property type="match status" value="1"/>
</dbReference>
<feature type="domain" description="BPL/LPL catalytic" evidence="6">
    <location>
        <begin position="69"/>
        <end position="261"/>
    </location>
</feature>
<evidence type="ECO:0000256" key="4">
    <source>
        <dbReference type="ARBA" id="ARBA00023267"/>
    </source>
</evidence>
<keyword evidence="5" id="KW-0804">Transcription</keyword>
<dbReference type="InterPro" id="IPR011991">
    <property type="entry name" value="ArsR-like_HTH"/>
</dbReference>
<dbReference type="InterPro" id="IPR036390">
    <property type="entry name" value="WH_DNA-bd_sf"/>
</dbReference>